<dbReference type="EMBL" id="SNZJ01000009">
    <property type="protein sequence ID" value="TDR53279.1"/>
    <property type="molecule type" value="Genomic_DNA"/>
</dbReference>
<keyword evidence="1" id="KW-0472">Membrane</keyword>
<accession>A0A4R6ZMH9</accession>
<organism evidence="2 3">
    <name type="scientific">Halomonas ventosae</name>
    <dbReference type="NCBI Taxonomy" id="229007"/>
    <lineage>
        <taxon>Bacteria</taxon>
        <taxon>Pseudomonadati</taxon>
        <taxon>Pseudomonadota</taxon>
        <taxon>Gammaproteobacteria</taxon>
        <taxon>Oceanospirillales</taxon>
        <taxon>Halomonadaceae</taxon>
        <taxon>Halomonas</taxon>
    </lineage>
</organism>
<dbReference type="OrthoDB" id="8850092at2"/>
<feature type="transmembrane region" description="Helical" evidence="1">
    <location>
        <begin position="115"/>
        <end position="137"/>
    </location>
</feature>
<comment type="caution">
    <text evidence="2">The sequence shown here is derived from an EMBL/GenBank/DDBJ whole genome shotgun (WGS) entry which is preliminary data.</text>
</comment>
<feature type="transmembrane region" description="Helical" evidence="1">
    <location>
        <begin position="201"/>
        <end position="221"/>
    </location>
</feature>
<dbReference type="Proteomes" id="UP000295212">
    <property type="component" value="Unassembled WGS sequence"/>
</dbReference>
<feature type="transmembrane region" description="Helical" evidence="1">
    <location>
        <begin position="82"/>
        <end position="99"/>
    </location>
</feature>
<dbReference type="AlphaFoldDB" id="A0A4R6ZMH9"/>
<protein>
    <submittedName>
        <fullName evidence="2">Uncharacterized protein</fullName>
    </submittedName>
</protein>
<keyword evidence="1" id="KW-1133">Transmembrane helix</keyword>
<name>A0A4R6ZMH9_9GAMM</name>
<feature type="transmembrane region" description="Helical" evidence="1">
    <location>
        <begin position="46"/>
        <end position="70"/>
    </location>
</feature>
<evidence type="ECO:0000313" key="3">
    <source>
        <dbReference type="Proteomes" id="UP000295212"/>
    </source>
</evidence>
<gene>
    <name evidence="2" type="ORF">DFP85_1092</name>
</gene>
<proteinExistence type="predicted"/>
<evidence type="ECO:0000256" key="1">
    <source>
        <dbReference type="SAM" id="Phobius"/>
    </source>
</evidence>
<evidence type="ECO:0000313" key="2">
    <source>
        <dbReference type="EMBL" id="TDR53279.1"/>
    </source>
</evidence>
<sequence>MGLHDAGTVTALWGAVLLSGFYHGVNPGMGWPLAVSSGLMDGRGQAMVKALGALAAGHLLAMLAILLPFSMMTVLLDWQTEIRVGAAALVIAAGAYLLINRRHPRILARVHPSRLVLWSFLAAMAHGAGLMLLPIYLGMSGTEPGEAGHAAAHELMGRNIGSAFVVALAHTAAMTVAGGVIAAATYYYLGLRFLKRTWFNLDVVWALSLILVGLSGLYLAINGH</sequence>
<reference evidence="2 3" key="1">
    <citation type="submission" date="2019-03" db="EMBL/GenBank/DDBJ databases">
        <title>Genomic Encyclopedia of Type Strains, Phase III (KMG-III): the genomes of soil and plant-associated and newly described type strains.</title>
        <authorList>
            <person name="Whitman W."/>
        </authorList>
    </citation>
    <scope>NUCLEOTIDE SEQUENCE [LARGE SCALE GENOMIC DNA]</scope>
    <source>
        <strain evidence="2 3">CECT 5797</strain>
    </source>
</reference>
<feature type="transmembrane region" description="Helical" evidence="1">
    <location>
        <begin position="163"/>
        <end position="189"/>
    </location>
</feature>
<keyword evidence="1" id="KW-0812">Transmembrane</keyword>